<dbReference type="GO" id="GO:0016987">
    <property type="term" value="F:sigma factor activity"/>
    <property type="evidence" value="ECO:0007669"/>
    <property type="project" value="UniProtKB-KW"/>
</dbReference>
<organism evidence="10 11">
    <name type="scientific">Streptomyces chumphonensis</name>
    <dbReference type="NCBI Taxonomy" id="1214925"/>
    <lineage>
        <taxon>Bacteria</taxon>
        <taxon>Bacillati</taxon>
        <taxon>Actinomycetota</taxon>
        <taxon>Actinomycetes</taxon>
        <taxon>Kitasatosporales</taxon>
        <taxon>Streptomycetaceae</taxon>
        <taxon>Streptomyces</taxon>
    </lineage>
</organism>
<feature type="domain" description="RNA polymerase sigma-70 region 2" evidence="8">
    <location>
        <begin position="43"/>
        <end position="108"/>
    </location>
</feature>
<dbReference type="GO" id="GO:0006950">
    <property type="term" value="P:response to stress"/>
    <property type="evidence" value="ECO:0007669"/>
    <property type="project" value="UniProtKB-ARBA"/>
</dbReference>
<evidence type="ECO:0000259" key="8">
    <source>
        <dbReference type="Pfam" id="PF04542"/>
    </source>
</evidence>
<dbReference type="Gene3D" id="1.10.10.10">
    <property type="entry name" value="Winged helix-like DNA-binding domain superfamily/Winged helix DNA-binding domain"/>
    <property type="match status" value="1"/>
</dbReference>
<evidence type="ECO:0000256" key="7">
    <source>
        <dbReference type="SAM" id="MobiDB-lite"/>
    </source>
</evidence>
<dbReference type="PROSITE" id="PS01063">
    <property type="entry name" value="SIGMA70_ECF"/>
    <property type="match status" value="1"/>
</dbReference>
<accession>A0A927F1T6</accession>
<dbReference type="Pfam" id="PF04542">
    <property type="entry name" value="Sigma70_r2"/>
    <property type="match status" value="1"/>
</dbReference>
<evidence type="ECO:0000256" key="2">
    <source>
        <dbReference type="ARBA" id="ARBA00023015"/>
    </source>
</evidence>
<dbReference type="InterPro" id="IPR013325">
    <property type="entry name" value="RNA_pol_sigma_r2"/>
</dbReference>
<evidence type="ECO:0000256" key="1">
    <source>
        <dbReference type="ARBA" id="ARBA00010641"/>
    </source>
</evidence>
<dbReference type="EMBL" id="JACXYU010000013">
    <property type="protein sequence ID" value="MBD3934014.1"/>
    <property type="molecule type" value="Genomic_DNA"/>
</dbReference>
<evidence type="ECO:0000256" key="6">
    <source>
        <dbReference type="RuleBase" id="RU000716"/>
    </source>
</evidence>
<dbReference type="InterPro" id="IPR014284">
    <property type="entry name" value="RNA_pol_sigma-70_dom"/>
</dbReference>
<dbReference type="AlphaFoldDB" id="A0A927F1T6"/>
<dbReference type="InterPro" id="IPR000838">
    <property type="entry name" value="RNA_pol_sigma70_ECF_CS"/>
</dbReference>
<dbReference type="GO" id="GO:0003677">
    <property type="term" value="F:DNA binding"/>
    <property type="evidence" value="ECO:0007669"/>
    <property type="project" value="UniProtKB-KW"/>
</dbReference>
<dbReference type="GO" id="GO:0006352">
    <property type="term" value="P:DNA-templated transcription initiation"/>
    <property type="evidence" value="ECO:0007669"/>
    <property type="project" value="InterPro"/>
</dbReference>
<dbReference type="Gene3D" id="1.10.1740.10">
    <property type="match status" value="1"/>
</dbReference>
<evidence type="ECO:0000256" key="4">
    <source>
        <dbReference type="ARBA" id="ARBA00023125"/>
    </source>
</evidence>
<protein>
    <recommendedName>
        <fullName evidence="6">RNA polymerase sigma factor</fullName>
    </recommendedName>
</protein>
<dbReference type="PANTHER" id="PTHR43133">
    <property type="entry name" value="RNA POLYMERASE ECF-TYPE SIGMA FACTO"/>
    <property type="match status" value="1"/>
</dbReference>
<dbReference type="RefSeq" id="WP_191211311.1">
    <property type="nucleotide sequence ID" value="NZ_BAABKL010000009.1"/>
</dbReference>
<sequence>MHSVPEPVPGRVATRPGTSHDEKVTRWALAAQRGDRVAAERFVRATHWDVWRFVAHLSGDVHAADDLAQETFVRALQSLHGFAGRSCARTWLLTIARRVVVDQRRRASSRPRIAEVDDWQAAVERTQGEDGNGFEELVALRDLMDALDPPRRQAFVLTQLVGLSYADTAELVRCPVGTVRSRVSRARREMTASIRTA</sequence>
<dbReference type="Pfam" id="PF08281">
    <property type="entry name" value="Sigma70_r4_2"/>
    <property type="match status" value="1"/>
</dbReference>
<evidence type="ECO:0000256" key="3">
    <source>
        <dbReference type="ARBA" id="ARBA00023082"/>
    </source>
</evidence>
<dbReference type="InterPro" id="IPR013249">
    <property type="entry name" value="RNA_pol_sigma70_r4_t2"/>
</dbReference>
<feature type="region of interest" description="Disordered" evidence="7">
    <location>
        <begin position="1"/>
        <end position="23"/>
    </location>
</feature>
<dbReference type="InterPro" id="IPR039425">
    <property type="entry name" value="RNA_pol_sigma-70-like"/>
</dbReference>
<feature type="domain" description="RNA polymerase sigma factor 70 region 4 type 2" evidence="9">
    <location>
        <begin position="138"/>
        <end position="190"/>
    </location>
</feature>
<dbReference type="SUPFAM" id="SSF88946">
    <property type="entry name" value="Sigma2 domain of RNA polymerase sigma factors"/>
    <property type="match status" value="1"/>
</dbReference>
<dbReference type="InterPro" id="IPR036388">
    <property type="entry name" value="WH-like_DNA-bd_sf"/>
</dbReference>
<comment type="similarity">
    <text evidence="1 6">Belongs to the sigma-70 factor family. ECF subfamily.</text>
</comment>
<dbReference type="PANTHER" id="PTHR43133:SF61">
    <property type="entry name" value="ECF RNA POLYMERASE SIGMA FACTOR SIGC"/>
    <property type="match status" value="1"/>
</dbReference>
<keyword evidence="3 6" id="KW-0731">Sigma factor</keyword>
<dbReference type="NCBIfam" id="TIGR02937">
    <property type="entry name" value="sigma70-ECF"/>
    <property type="match status" value="1"/>
</dbReference>
<evidence type="ECO:0000313" key="10">
    <source>
        <dbReference type="EMBL" id="MBD3934014.1"/>
    </source>
</evidence>
<keyword evidence="2 6" id="KW-0805">Transcription regulation</keyword>
<dbReference type="InterPro" id="IPR013324">
    <property type="entry name" value="RNA_pol_sigma_r3/r4-like"/>
</dbReference>
<proteinExistence type="inferred from homology"/>
<evidence type="ECO:0000313" key="11">
    <source>
        <dbReference type="Proteomes" id="UP000632289"/>
    </source>
</evidence>
<evidence type="ECO:0000256" key="5">
    <source>
        <dbReference type="ARBA" id="ARBA00023163"/>
    </source>
</evidence>
<keyword evidence="5 6" id="KW-0804">Transcription</keyword>
<gene>
    <name evidence="10" type="ORF">IF129_20940</name>
</gene>
<name>A0A927F1T6_9ACTN</name>
<keyword evidence="4 6" id="KW-0238">DNA-binding</keyword>
<evidence type="ECO:0000259" key="9">
    <source>
        <dbReference type="Pfam" id="PF08281"/>
    </source>
</evidence>
<reference evidence="10" key="1">
    <citation type="submission" date="2020-09" db="EMBL/GenBank/DDBJ databases">
        <title>Secondary metabolite and genome analysis of marine Streptomyces chumphonensis KK1-2T.</title>
        <authorList>
            <person name="Phongsopitanun W."/>
            <person name="Kanchanasin P."/>
            <person name="Pittayakhajonwut P."/>
            <person name="Suwanborirux K."/>
            <person name="Tanasupawat S."/>
        </authorList>
    </citation>
    <scope>NUCLEOTIDE SEQUENCE</scope>
    <source>
        <strain evidence="10">KK1-2</strain>
    </source>
</reference>
<dbReference type="SUPFAM" id="SSF88659">
    <property type="entry name" value="Sigma3 and sigma4 domains of RNA polymerase sigma factors"/>
    <property type="match status" value="1"/>
</dbReference>
<comment type="caution">
    <text evidence="10">The sequence shown here is derived from an EMBL/GenBank/DDBJ whole genome shotgun (WGS) entry which is preliminary data.</text>
</comment>
<dbReference type="InterPro" id="IPR007627">
    <property type="entry name" value="RNA_pol_sigma70_r2"/>
</dbReference>
<dbReference type="Proteomes" id="UP000632289">
    <property type="component" value="Unassembled WGS sequence"/>
</dbReference>
<keyword evidence="11" id="KW-1185">Reference proteome</keyword>